<dbReference type="AlphaFoldDB" id="A0AAN7C049"/>
<dbReference type="EMBL" id="MU860808">
    <property type="protein sequence ID" value="KAK4232869.1"/>
    <property type="molecule type" value="Genomic_DNA"/>
</dbReference>
<evidence type="ECO:0000313" key="3">
    <source>
        <dbReference type="EMBL" id="KAK4232869.1"/>
    </source>
</evidence>
<proteinExistence type="predicted"/>
<feature type="domain" description="Cellobiose dehydrogenase-like cytochrome" evidence="2">
    <location>
        <begin position="33"/>
        <end position="204"/>
    </location>
</feature>
<dbReference type="Proteomes" id="UP001303760">
    <property type="component" value="Unassembled WGS sequence"/>
</dbReference>
<dbReference type="Gene3D" id="2.60.40.1210">
    <property type="entry name" value="Cellobiose dehydrogenase, cytochrome domain"/>
    <property type="match status" value="1"/>
</dbReference>
<sequence length="212" mass="21907">MGYLQLAAAVLALGSVGLGSPVPQGAPAAPAKYCDASTTVCYSEYVSPEQIAIRIAIPDNATAGNFDVLLQIHAPKTVGWAGVAWGGVMVNNPLTVAWANGDKTVVSSRSASSRTYPTPYTGATYTTLSGSTANSTHWTLSVLAQGVSAWGSTKLNPAGNVTLAYAQSAAPPTQPANNASRFSIHNSHQRFSVDLKAAQIANFAELVQKATV</sequence>
<keyword evidence="1" id="KW-0732">Signal</keyword>
<protein>
    <recommendedName>
        <fullName evidence="2">Cellobiose dehydrogenase-like cytochrome domain-containing protein</fullName>
    </recommendedName>
</protein>
<organism evidence="3 4">
    <name type="scientific">Achaetomium macrosporum</name>
    <dbReference type="NCBI Taxonomy" id="79813"/>
    <lineage>
        <taxon>Eukaryota</taxon>
        <taxon>Fungi</taxon>
        <taxon>Dikarya</taxon>
        <taxon>Ascomycota</taxon>
        <taxon>Pezizomycotina</taxon>
        <taxon>Sordariomycetes</taxon>
        <taxon>Sordariomycetidae</taxon>
        <taxon>Sordariales</taxon>
        <taxon>Chaetomiaceae</taxon>
        <taxon>Achaetomium</taxon>
    </lineage>
</organism>
<dbReference type="SUPFAM" id="SSF49344">
    <property type="entry name" value="CBD9-like"/>
    <property type="match status" value="1"/>
</dbReference>
<evidence type="ECO:0000313" key="4">
    <source>
        <dbReference type="Proteomes" id="UP001303760"/>
    </source>
</evidence>
<feature type="chain" id="PRO_5042875328" description="Cellobiose dehydrogenase-like cytochrome domain-containing protein" evidence="1">
    <location>
        <begin position="20"/>
        <end position="212"/>
    </location>
</feature>
<name>A0AAN7C049_9PEZI</name>
<reference evidence="3" key="2">
    <citation type="submission" date="2023-05" db="EMBL/GenBank/DDBJ databases">
        <authorList>
            <consortium name="Lawrence Berkeley National Laboratory"/>
            <person name="Steindorff A."/>
            <person name="Hensen N."/>
            <person name="Bonometti L."/>
            <person name="Westerberg I."/>
            <person name="Brannstrom I.O."/>
            <person name="Guillou S."/>
            <person name="Cros-Aarteil S."/>
            <person name="Calhoun S."/>
            <person name="Haridas S."/>
            <person name="Kuo A."/>
            <person name="Mondo S."/>
            <person name="Pangilinan J."/>
            <person name="Riley R."/>
            <person name="Labutti K."/>
            <person name="Andreopoulos B."/>
            <person name="Lipzen A."/>
            <person name="Chen C."/>
            <person name="Yanf M."/>
            <person name="Daum C."/>
            <person name="Ng V."/>
            <person name="Clum A."/>
            <person name="Ohm R."/>
            <person name="Martin F."/>
            <person name="Silar P."/>
            <person name="Natvig D."/>
            <person name="Lalanne C."/>
            <person name="Gautier V."/>
            <person name="Ament-Velasquez S.L."/>
            <person name="Kruys A."/>
            <person name="Hutchinson M.I."/>
            <person name="Powell A.J."/>
            <person name="Barry K."/>
            <person name="Miller A.N."/>
            <person name="Grigoriev I.V."/>
            <person name="Debuchy R."/>
            <person name="Gladieux P."/>
            <person name="Thoren M.H."/>
            <person name="Johannesson H."/>
        </authorList>
    </citation>
    <scope>NUCLEOTIDE SEQUENCE</scope>
    <source>
        <strain evidence="3">CBS 532.94</strain>
    </source>
</reference>
<evidence type="ECO:0000256" key="1">
    <source>
        <dbReference type="SAM" id="SignalP"/>
    </source>
</evidence>
<feature type="signal peptide" evidence="1">
    <location>
        <begin position="1"/>
        <end position="19"/>
    </location>
</feature>
<dbReference type="PANTHER" id="PTHR47797">
    <property type="entry name" value="DEHYDROGENASE, PUTATIVE (AFU_ORTHOLOGUE AFUA_8G05805)-RELATED"/>
    <property type="match status" value="1"/>
</dbReference>
<accession>A0AAN7C049</accession>
<dbReference type="InterPro" id="IPR015920">
    <property type="entry name" value="Cellobiose_DH-like_cyt"/>
</dbReference>
<gene>
    <name evidence="3" type="ORF">C8A03DRAFT_39480</name>
</gene>
<dbReference type="PANTHER" id="PTHR47797:SF5">
    <property type="entry name" value="CELLOBIOSE DEHYDROGENASE CYTOCHROME DOMAIN-CONTAINING PROTEIN"/>
    <property type="match status" value="1"/>
</dbReference>
<dbReference type="CDD" id="cd09630">
    <property type="entry name" value="CDH_like_cytochrome"/>
    <property type="match status" value="1"/>
</dbReference>
<dbReference type="Pfam" id="PF16010">
    <property type="entry name" value="CDH-cyt"/>
    <property type="match status" value="1"/>
</dbReference>
<evidence type="ECO:0000259" key="2">
    <source>
        <dbReference type="Pfam" id="PF16010"/>
    </source>
</evidence>
<reference evidence="3" key="1">
    <citation type="journal article" date="2023" name="Mol. Phylogenet. Evol.">
        <title>Genome-scale phylogeny and comparative genomics of the fungal order Sordariales.</title>
        <authorList>
            <person name="Hensen N."/>
            <person name="Bonometti L."/>
            <person name="Westerberg I."/>
            <person name="Brannstrom I.O."/>
            <person name="Guillou S."/>
            <person name="Cros-Aarteil S."/>
            <person name="Calhoun S."/>
            <person name="Haridas S."/>
            <person name="Kuo A."/>
            <person name="Mondo S."/>
            <person name="Pangilinan J."/>
            <person name="Riley R."/>
            <person name="LaButti K."/>
            <person name="Andreopoulos B."/>
            <person name="Lipzen A."/>
            <person name="Chen C."/>
            <person name="Yan M."/>
            <person name="Daum C."/>
            <person name="Ng V."/>
            <person name="Clum A."/>
            <person name="Steindorff A."/>
            <person name="Ohm R.A."/>
            <person name="Martin F."/>
            <person name="Silar P."/>
            <person name="Natvig D.O."/>
            <person name="Lalanne C."/>
            <person name="Gautier V."/>
            <person name="Ament-Velasquez S.L."/>
            <person name="Kruys A."/>
            <person name="Hutchinson M.I."/>
            <person name="Powell A.J."/>
            <person name="Barry K."/>
            <person name="Miller A.N."/>
            <person name="Grigoriev I.V."/>
            <person name="Debuchy R."/>
            <person name="Gladieux P."/>
            <person name="Hiltunen Thoren M."/>
            <person name="Johannesson H."/>
        </authorList>
    </citation>
    <scope>NUCLEOTIDE SEQUENCE</scope>
    <source>
        <strain evidence="3">CBS 532.94</strain>
    </source>
</reference>
<comment type="caution">
    <text evidence="3">The sequence shown here is derived from an EMBL/GenBank/DDBJ whole genome shotgun (WGS) entry which is preliminary data.</text>
</comment>
<keyword evidence="4" id="KW-1185">Reference proteome</keyword>